<dbReference type="CDD" id="cd01555">
    <property type="entry name" value="UdpNAET"/>
    <property type="match status" value="1"/>
</dbReference>
<evidence type="ECO:0000256" key="8">
    <source>
        <dbReference type="ARBA" id="ARBA00023306"/>
    </source>
</evidence>
<dbReference type="Proteomes" id="UP000229370">
    <property type="component" value="Unassembled WGS sequence"/>
</dbReference>
<evidence type="ECO:0000256" key="6">
    <source>
        <dbReference type="ARBA" id="ARBA00022960"/>
    </source>
</evidence>
<evidence type="ECO:0000256" key="9">
    <source>
        <dbReference type="ARBA" id="ARBA00023316"/>
    </source>
</evidence>
<dbReference type="PANTHER" id="PTHR43783">
    <property type="entry name" value="UDP-N-ACETYLGLUCOSAMINE 1-CARBOXYVINYLTRANSFERASE"/>
    <property type="match status" value="1"/>
</dbReference>
<evidence type="ECO:0000256" key="11">
    <source>
        <dbReference type="ARBA" id="ARBA00039108"/>
    </source>
</evidence>
<proteinExistence type="inferred from homology"/>
<keyword evidence="7" id="KW-0573">Peptidoglycan synthesis</keyword>
<dbReference type="NCBIfam" id="TIGR01072">
    <property type="entry name" value="murA"/>
    <property type="match status" value="1"/>
</dbReference>
<dbReference type="EMBL" id="PFQK01000058">
    <property type="protein sequence ID" value="PJC81630.1"/>
    <property type="molecule type" value="Genomic_DNA"/>
</dbReference>
<sequence length="439" mass="48950">MEDSYIIQGGKRLEGEVQLSGAKNAALKMIIASLLFDEKVVLENVPRINDVSELLYLIKTLGVKTNFVEKNTVEIDPTSLNKNKVDLLHASKIRVSFMLFAPLLYKFGSCFVPNPGGCRIGARPIDRIIKGMKSLGIHVKYSSKTGYYEAKMIDKPSGHYEFSKPTHTGTELLIMLSALGKSKVVLENCSNEPEIDNLIEFLNESGAKIMKINGRVEVEGVNRLKFKKPFKIISDRNEAITYISLVLATGGRIKLNNIVSHIGVFIDKVKEVGVRIKFNTNGLFFNFVKPLTAVDIQTLPHPGFMTDWQPNWAVLMTRAKGSSLITERVFENRFAYVDELKKLGAKIKFVERKVENPENFYFFNFEKGKKYQQTIKIEGPVNLHGGVLNIGDLRAGACLAIAALVAKGESIVNGVSILERGYEDFVRKVTSLGGNIKKI</sequence>
<evidence type="ECO:0000256" key="7">
    <source>
        <dbReference type="ARBA" id="ARBA00022984"/>
    </source>
</evidence>
<gene>
    <name evidence="16" type="primary">murA</name>
    <name evidence="16" type="ORF">CO007_03635</name>
</gene>
<dbReference type="EC" id="2.5.1.7" evidence="11 14"/>
<keyword evidence="4" id="KW-0132">Cell division</keyword>
<dbReference type="AlphaFoldDB" id="A0A2M8GM53"/>
<comment type="caution">
    <text evidence="16">The sequence shown here is derived from an EMBL/GenBank/DDBJ whole genome shotgun (WGS) entry which is preliminary data.</text>
</comment>
<comment type="similarity">
    <text evidence="10">Belongs to the EPSP synthase family. MurA subfamily.</text>
</comment>
<keyword evidence="3" id="KW-0963">Cytoplasm</keyword>
<evidence type="ECO:0000256" key="12">
    <source>
        <dbReference type="ARBA" id="ARBA00039754"/>
    </source>
</evidence>
<dbReference type="SUPFAM" id="SSF55205">
    <property type="entry name" value="EPT/RTPC-like"/>
    <property type="match status" value="1"/>
</dbReference>
<dbReference type="InterPro" id="IPR013792">
    <property type="entry name" value="RNA3'P_cycl/enolpyr_Trfase_a/b"/>
</dbReference>
<dbReference type="GO" id="GO:0008360">
    <property type="term" value="P:regulation of cell shape"/>
    <property type="evidence" value="ECO:0007669"/>
    <property type="project" value="UniProtKB-KW"/>
</dbReference>
<evidence type="ECO:0000256" key="2">
    <source>
        <dbReference type="ARBA" id="ARBA00004752"/>
    </source>
</evidence>
<dbReference type="InterPro" id="IPR005750">
    <property type="entry name" value="UDP_GlcNAc_COvinyl_MurA"/>
</dbReference>
<evidence type="ECO:0000256" key="4">
    <source>
        <dbReference type="ARBA" id="ARBA00022618"/>
    </source>
</evidence>
<organism evidence="16 17">
    <name type="scientific">Candidatus Roizmanbacteria bacterium CG_4_8_14_3_um_filter_36_10</name>
    <dbReference type="NCBI Taxonomy" id="1974834"/>
    <lineage>
        <taxon>Bacteria</taxon>
        <taxon>Candidatus Roizmaniibacteriota</taxon>
    </lineage>
</organism>
<dbReference type="GO" id="GO:0005737">
    <property type="term" value="C:cytoplasm"/>
    <property type="evidence" value="ECO:0007669"/>
    <property type="project" value="UniProtKB-SubCell"/>
</dbReference>
<evidence type="ECO:0000313" key="16">
    <source>
        <dbReference type="EMBL" id="PJC81630.1"/>
    </source>
</evidence>
<comment type="subcellular location">
    <subcellularLocation>
        <location evidence="1">Cytoplasm</location>
    </subcellularLocation>
</comment>
<dbReference type="InterPro" id="IPR050068">
    <property type="entry name" value="MurA_subfamily"/>
</dbReference>
<comment type="pathway">
    <text evidence="2">Cell wall biogenesis; peptidoglycan biosynthesis.</text>
</comment>
<keyword evidence="6" id="KW-0133">Cell shape</keyword>
<dbReference type="GO" id="GO:0009252">
    <property type="term" value="P:peptidoglycan biosynthetic process"/>
    <property type="evidence" value="ECO:0007669"/>
    <property type="project" value="UniProtKB-UniRule"/>
</dbReference>
<dbReference type="InterPro" id="IPR001986">
    <property type="entry name" value="Enolpyruvate_Tfrase_dom"/>
</dbReference>
<keyword evidence="5 16" id="KW-0808">Transferase</keyword>
<reference evidence="17" key="1">
    <citation type="submission" date="2017-09" db="EMBL/GenBank/DDBJ databases">
        <title>Depth-based differentiation of microbial function through sediment-hosted aquifers and enrichment of novel symbionts in the deep terrestrial subsurface.</title>
        <authorList>
            <person name="Probst A.J."/>
            <person name="Ladd B."/>
            <person name="Jarett J.K."/>
            <person name="Geller-Mcgrath D.E."/>
            <person name="Sieber C.M.K."/>
            <person name="Emerson J.B."/>
            <person name="Anantharaman K."/>
            <person name="Thomas B.C."/>
            <person name="Malmstrom R."/>
            <person name="Stieglmeier M."/>
            <person name="Klingl A."/>
            <person name="Woyke T."/>
            <person name="Ryan C.M."/>
            <person name="Banfield J.F."/>
        </authorList>
    </citation>
    <scope>NUCLEOTIDE SEQUENCE [LARGE SCALE GENOMIC DNA]</scope>
</reference>
<keyword evidence="9" id="KW-0961">Cell wall biogenesis/degradation</keyword>
<dbReference type="Pfam" id="PF00275">
    <property type="entry name" value="EPSP_synthase"/>
    <property type="match status" value="1"/>
</dbReference>
<dbReference type="GO" id="GO:0008760">
    <property type="term" value="F:UDP-N-acetylglucosamine 1-carboxyvinyltransferase activity"/>
    <property type="evidence" value="ECO:0007669"/>
    <property type="project" value="UniProtKB-UniRule"/>
</dbReference>
<dbReference type="GO" id="GO:0019277">
    <property type="term" value="P:UDP-N-acetylgalactosamine biosynthetic process"/>
    <property type="evidence" value="ECO:0007669"/>
    <property type="project" value="InterPro"/>
</dbReference>
<name>A0A2M8GM53_9BACT</name>
<dbReference type="GO" id="GO:0051301">
    <property type="term" value="P:cell division"/>
    <property type="evidence" value="ECO:0007669"/>
    <property type="project" value="UniProtKB-KW"/>
</dbReference>
<evidence type="ECO:0000259" key="15">
    <source>
        <dbReference type="Pfam" id="PF00275"/>
    </source>
</evidence>
<evidence type="ECO:0000256" key="10">
    <source>
        <dbReference type="ARBA" id="ARBA00038367"/>
    </source>
</evidence>
<evidence type="ECO:0000256" key="1">
    <source>
        <dbReference type="ARBA" id="ARBA00004496"/>
    </source>
</evidence>
<keyword evidence="8" id="KW-0131">Cell cycle</keyword>
<dbReference type="GO" id="GO:0071555">
    <property type="term" value="P:cell wall organization"/>
    <property type="evidence" value="ECO:0007669"/>
    <property type="project" value="UniProtKB-KW"/>
</dbReference>
<evidence type="ECO:0000256" key="3">
    <source>
        <dbReference type="ARBA" id="ARBA00022490"/>
    </source>
</evidence>
<protein>
    <recommendedName>
        <fullName evidence="12 14">UDP-N-acetylglucosamine 1-carboxyvinyltransferase</fullName>
        <ecNumber evidence="11 14">2.5.1.7</ecNumber>
    </recommendedName>
</protein>
<evidence type="ECO:0000313" key="17">
    <source>
        <dbReference type="Proteomes" id="UP000229370"/>
    </source>
</evidence>
<dbReference type="NCBIfam" id="NF006873">
    <property type="entry name" value="PRK09369.1"/>
    <property type="match status" value="1"/>
</dbReference>
<dbReference type="PANTHER" id="PTHR43783:SF1">
    <property type="entry name" value="UDP-N-ACETYLGLUCOSAMINE 1-CARBOXYVINYLTRANSFERASE"/>
    <property type="match status" value="1"/>
</dbReference>
<evidence type="ECO:0000256" key="13">
    <source>
        <dbReference type="ARBA" id="ARBA00047527"/>
    </source>
</evidence>
<evidence type="ECO:0000256" key="14">
    <source>
        <dbReference type="NCBIfam" id="TIGR01072"/>
    </source>
</evidence>
<dbReference type="InterPro" id="IPR036968">
    <property type="entry name" value="Enolpyruvate_Tfrase_sf"/>
</dbReference>
<feature type="domain" description="Enolpyruvate transferase" evidence="15">
    <location>
        <begin position="7"/>
        <end position="428"/>
    </location>
</feature>
<dbReference type="Gene3D" id="3.65.10.10">
    <property type="entry name" value="Enolpyruvate transferase domain"/>
    <property type="match status" value="2"/>
</dbReference>
<accession>A0A2M8GM53</accession>
<comment type="catalytic activity">
    <reaction evidence="13">
        <text>phosphoenolpyruvate + UDP-N-acetyl-alpha-D-glucosamine = UDP-N-acetyl-3-O-(1-carboxyvinyl)-alpha-D-glucosamine + phosphate</text>
        <dbReference type="Rhea" id="RHEA:18681"/>
        <dbReference type="ChEBI" id="CHEBI:43474"/>
        <dbReference type="ChEBI" id="CHEBI:57705"/>
        <dbReference type="ChEBI" id="CHEBI:58702"/>
        <dbReference type="ChEBI" id="CHEBI:68483"/>
        <dbReference type="EC" id="2.5.1.7"/>
    </reaction>
</comment>
<evidence type="ECO:0000256" key="5">
    <source>
        <dbReference type="ARBA" id="ARBA00022679"/>
    </source>
</evidence>